<evidence type="ECO:0000256" key="1">
    <source>
        <dbReference type="ARBA" id="ARBA00022603"/>
    </source>
</evidence>
<dbReference type="GO" id="GO:0008173">
    <property type="term" value="F:RNA methyltransferase activity"/>
    <property type="evidence" value="ECO:0007669"/>
    <property type="project" value="InterPro"/>
</dbReference>
<gene>
    <name evidence="7" type="ORF">SAMN05660686_00171</name>
</gene>
<proteinExistence type="inferred from homology"/>
<keyword evidence="3 5" id="KW-0949">S-adenosyl-L-methionine</keyword>
<dbReference type="InterPro" id="IPR001678">
    <property type="entry name" value="MeTrfase_RsmB-F_NOP2_dom"/>
</dbReference>
<dbReference type="GO" id="GO:0003723">
    <property type="term" value="F:RNA binding"/>
    <property type="evidence" value="ECO:0007669"/>
    <property type="project" value="UniProtKB-UniRule"/>
</dbReference>
<feature type="domain" description="SAM-dependent MTase RsmB/NOP-type" evidence="6">
    <location>
        <begin position="31"/>
        <end position="317"/>
    </location>
</feature>
<evidence type="ECO:0000256" key="5">
    <source>
        <dbReference type="PROSITE-ProRule" id="PRU01023"/>
    </source>
</evidence>
<organism evidence="7 8">
    <name type="scientific">Thalassobaculum litoreum DSM 18839</name>
    <dbReference type="NCBI Taxonomy" id="1123362"/>
    <lineage>
        <taxon>Bacteria</taxon>
        <taxon>Pseudomonadati</taxon>
        <taxon>Pseudomonadota</taxon>
        <taxon>Alphaproteobacteria</taxon>
        <taxon>Rhodospirillales</taxon>
        <taxon>Thalassobaculaceae</taxon>
        <taxon>Thalassobaculum</taxon>
    </lineage>
</organism>
<protein>
    <submittedName>
        <fullName evidence="7">16S rRNA C967 or C1407 C5-methylase, RsmB/RsmF family</fullName>
    </submittedName>
</protein>
<dbReference type="AlphaFoldDB" id="A0A8G2F169"/>
<reference evidence="7 8" key="1">
    <citation type="submission" date="2016-10" db="EMBL/GenBank/DDBJ databases">
        <authorList>
            <person name="Varghese N."/>
            <person name="Submissions S."/>
        </authorList>
    </citation>
    <scope>NUCLEOTIDE SEQUENCE [LARGE SCALE GENOMIC DNA]</scope>
    <source>
        <strain evidence="7 8">DSM 18839</strain>
    </source>
</reference>
<feature type="binding site" evidence="5">
    <location>
        <position position="146"/>
    </location>
    <ligand>
        <name>S-adenosyl-L-methionine</name>
        <dbReference type="ChEBI" id="CHEBI:59789"/>
    </ligand>
</feature>
<dbReference type="InterPro" id="IPR049560">
    <property type="entry name" value="MeTrfase_RsmB-F_NOP2_cat"/>
</dbReference>
<accession>A0A8G2F169</accession>
<dbReference type="GO" id="GO:0001510">
    <property type="term" value="P:RNA methylation"/>
    <property type="evidence" value="ECO:0007669"/>
    <property type="project" value="InterPro"/>
</dbReference>
<dbReference type="PANTHER" id="PTHR22807:SF61">
    <property type="entry name" value="NOL1_NOP2_SUN FAMILY PROTEIN _ ANTITERMINATION NUSB DOMAIN-CONTAINING PROTEIN"/>
    <property type="match status" value="1"/>
</dbReference>
<dbReference type="SUPFAM" id="SSF53335">
    <property type="entry name" value="S-adenosyl-L-methionine-dependent methyltransferases"/>
    <property type="match status" value="1"/>
</dbReference>
<evidence type="ECO:0000256" key="2">
    <source>
        <dbReference type="ARBA" id="ARBA00022679"/>
    </source>
</evidence>
<feature type="binding site" evidence="5">
    <location>
        <position position="191"/>
    </location>
    <ligand>
        <name>S-adenosyl-L-methionine</name>
        <dbReference type="ChEBI" id="CHEBI:59789"/>
    </ligand>
</feature>
<comment type="similarity">
    <text evidence="5">Belongs to the class I-like SAM-binding methyltransferase superfamily. RsmB/NOP family.</text>
</comment>
<evidence type="ECO:0000256" key="3">
    <source>
        <dbReference type="ARBA" id="ARBA00022691"/>
    </source>
</evidence>
<dbReference type="OrthoDB" id="9810297at2"/>
<evidence type="ECO:0000313" key="8">
    <source>
        <dbReference type="Proteomes" id="UP000198615"/>
    </source>
</evidence>
<dbReference type="InterPro" id="IPR023267">
    <property type="entry name" value="RCMT"/>
</dbReference>
<keyword evidence="4 5" id="KW-0694">RNA-binding</keyword>
<dbReference type="PANTHER" id="PTHR22807">
    <property type="entry name" value="NOP2 YEAST -RELATED NOL1/NOP2/FMU SUN DOMAIN-CONTAINING"/>
    <property type="match status" value="1"/>
</dbReference>
<evidence type="ECO:0000313" key="7">
    <source>
        <dbReference type="EMBL" id="SDF08146.1"/>
    </source>
</evidence>
<dbReference type="PROSITE" id="PS51686">
    <property type="entry name" value="SAM_MT_RSMB_NOP"/>
    <property type="match status" value="1"/>
</dbReference>
<dbReference type="Proteomes" id="UP000198615">
    <property type="component" value="Unassembled WGS sequence"/>
</dbReference>
<comment type="caution">
    <text evidence="5">Lacks conserved residue(s) required for the propagation of feature annotation.</text>
</comment>
<dbReference type="PRINTS" id="PR02008">
    <property type="entry name" value="RCMTFAMILY"/>
</dbReference>
<sequence length="328" mass="36118">MAKRPHPADQRRRDAFLARAASVWEVKPYEAERLASGGLRSSVRINPLKSRSVDEIRADLESLTEVEAIPWCPNAFHILGDRKAVTESAIHAAGEVYVMNAASLIPGLAMDPQPGEDILDICSSPGGKAAHIAALTGNKARLHVNDGIRARLKKLQEVVDLLGVEITDMTEIQGQYLDKFLDATFDRILLDAQCSGEGMADLSRPDALKFWTPDRIEKMSRLQQRMLVAAFKQLRPGGVLVYSTCTIAPEENEAPVDHLVRHNADAAIEPIGVDVPEGRPGLAKWEGRSYHPDLRHAMRVVPSDFLEAFFVCRIRKLPPGKQPTGETA</sequence>
<dbReference type="InterPro" id="IPR029063">
    <property type="entry name" value="SAM-dependent_MTases_sf"/>
</dbReference>
<feature type="active site" description="Nucleophile" evidence="5">
    <location>
        <position position="245"/>
    </location>
</feature>
<evidence type="ECO:0000259" key="6">
    <source>
        <dbReference type="PROSITE" id="PS51686"/>
    </source>
</evidence>
<keyword evidence="1 5" id="KW-0489">Methyltransferase</keyword>
<dbReference type="Pfam" id="PF01189">
    <property type="entry name" value="Methyltr_RsmB-F"/>
    <property type="match status" value="1"/>
</dbReference>
<dbReference type="Gene3D" id="3.30.70.1170">
    <property type="entry name" value="Sun protein, domain 3"/>
    <property type="match status" value="1"/>
</dbReference>
<name>A0A8G2F169_9PROT</name>
<evidence type="ECO:0000256" key="4">
    <source>
        <dbReference type="ARBA" id="ARBA00022884"/>
    </source>
</evidence>
<comment type="caution">
    <text evidence="7">The sequence shown here is derived from an EMBL/GenBank/DDBJ whole genome shotgun (WGS) entry which is preliminary data.</text>
</comment>
<keyword evidence="8" id="KW-1185">Reference proteome</keyword>
<dbReference type="Gene3D" id="3.40.50.150">
    <property type="entry name" value="Vaccinia Virus protein VP39"/>
    <property type="match status" value="1"/>
</dbReference>
<keyword evidence="2 5" id="KW-0808">Transferase</keyword>
<dbReference type="RefSeq" id="WP_093147498.1">
    <property type="nucleotide sequence ID" value="NZ_FNBW01000001.1"/>
</dbReference>
<dbReference type="EMBL" id="FNBW01000001">
    <property type="protein sequence ID" value="SDF08146.1"/>
    <property type="molecule type" value="Genomic_DNA"/>
</dbReference>